<dbReference type="AlphaFoldDB" id="A0A1F7SSI6"/>
<evidence type="ECO:0008006" key="3">
    <source>
        <dbReference type="Google" id="ProtNLM"/>
    </source>
</evidence>
<evidence type="ECO:0000313" key="2">
    <source>
        <dbReference type="Proteomes" id="UP000179812"/>
    </source>
</evidence>
<evidence type="ECO:0000313" key="1">
    <source>
        <dbReference type="EMBL" id="OGL56713.1"/>
    </source>
</evidence>
<reference evidence="1 2" key="1">
    <citation type="journal article" date="2016" name="Nat. Commun.">
        <title>Thousands of microbial genomes shed light on interconnected biogeochemical processes in an aquifer system.</title>
        <authorList>
            <person name="Anantharaman K."/>
            <person name="Brown C.T."/>
            <person name="Hug L.A."/>
            <person name="Sharon I."/>
            <person name="Castelle C.J."/>
            <person name="Probst A.J."/>
            <person name="Thomas B.C."/>
            <person name="Singh A."/>
            <person name="Wilkins M.J."/>
            <person name="Karaoz U."/>
            <person name="Brodie E.L."/>
            <person name="Williams K.H."/>
            <person name="Hubbard S.S."/>
            <person name="Banfield J.F."/>
        </authorList>
    </citation>
    <scope>NUCLEOTIDE SEQUENCE [LARGE SCALE GENOMIC DNA]</scope>
</reference>
<dbReference type="Proteomes" id="UP000179812">
    <property type="component" value="Unassembled WGS sequence"/>
</dbReference>
<dbReference type="EMBL" id="MGDL01000035">
    <property type="protein sequence ID" value="OGL56713.1"/>
    <property type="molecule type" value="Genomic_DNA"/>
</dbReference>
<name>A0A1F7SSI6_9BACT</name>
<gene>
    <name evidence="1" type="ORF">A2367_03515</name>
</gene>
<accession>A0A1F7SSI6</accession>
<comment type="caution">
    <text evidence="1">The sequence shown here is derived from an EMBL/GenBank/DDBJ whole genome shotgun (WGS) entry which is preliminary data.</text>
</comment>
<organism evidence="1 2">
    <name type="scientific">Candidatus Shapirobacteria bacterium RIFOXYB1_FULL_38_38</name>
    <dbReference type="NCBI Taxonomy" id="1802151"/>
    <lineage>
        <taxon>Bacteria</taxon>
        <taxon>Candidatus Shapironibacteriota</taxon>
    </lineage>
</organism>
<protein>
    <recommendedName>
        <fullName evidence="3">Regulatory protein YycH-like domain-containing protein</fullName>
    </recommendedName>
</protein>
<sequence>MKYLSLLKNKKIMMGLAAGIVLVVLMINSSNKQRNLDEPDQGNLFENMSIDEEKIELDLELDKPKKIDWQIDKDISGGKSDILKTDNGVIDSKKEAVFLETVGLSEKDMVSNEEGFTVYQRGEKFGAYVNKNDGYFHYTEQINEASQLISTNKVEVSLLKNRLVETVKRITGTGLEIRIEGNEFKKMIFPRWVTTNENEAETIEIGANYYIDGEPLVNVGGEAIKAIYTRGGRLIKLEIKQAFKSINKRDEVDLVSLEDLKTRLMANFYILEAQGGESYQLSDGSEEIGTVVVNSLTRGRWFNSQRKETVPVYIIKGSAVLRTGPVKITMMTAAEK</sequence>
<proteinExistence type="predicted"/>